<comment type="similarity">
    <text evidence="10">Belongs to the CRISPR-associated endonuclease Cas1 family.</text>
</comment>
<comment type="subunit">
    <text evidence="9 10">Homodimer, forms a heterotetramer with a Cas2 homodimer.</text>
</comment>
<keyword evidence="8 10" id="KW-0464">Manganese</keyword>
<organism evidence="11 12">
    <name type="scientific">Nitrospirillum amazonense</name>
    <dbReference type="NCBI Taxonomy" id="28077"/>
    <lineage>
        <taxon>Bacteria</taxon>
        <taxon>Pseudomonadati</taxon>
        <taxon>Pseudomonadota</taxon>
        <taxon>Alphaproteobacteria</taxon>
        <taxon>Rhodospirillales</taxon>
        <taxon>Azospirillaceae</taxon>
        <taxon>Nitrospirillum</taxon>
    </lineage>
</organism>
<dbReference type="EC" id="3.1.-.-" evidence="10"/>
<evidence type="ECO:0000256" key="9">
    <source>
        <dbReference type="ARBA" id="ARBA00038592"/>
    </source>
</evidence>
<evidence type="ECO:0000256" key="10">
    <source>
        <dbReference type="HAMAP-Rule" id="MF_01470"/>
    </source>
</evidence>
<gene>
    <name evidence="10" type="primary">cas1</name>
    <name evidence="11" type="ORF">FBZ89_10870</name>
</gene>
<dbReference type="HAMAP" id="MF_01470">
    <property type="entry name" value="Cas1"/>
    <property type="match status" value="1"/>
</dbReference>
<keyword evidence="4 10" id="KW-0378">Hydrolase</keyword>
<evidence type="ECO:0000313" key="12">
    <source>
        <dbReference type="Proteomes" id="UP000319859"/>
    </source>
</evidence>
<comment type="caution">
    <text evidence="11">The sequence shown here is derived from an EMBL/GenBank/DDBJ whole genome shotgun (WGS) entry which is preliminary data.</text>
</comment>
<evidence type="ECO:0000256" key="5">
    <source>
        <dbReference type="ARBA" id="ARBA00022842"/>
    </source>
</evidence>
<dbReference type="NCBIfam" id="TIGR00287">
    <property type="entry name" value="cas1"/>
    <property type="match status" value="1"/>
</dbReference>
<proteinExistence type="inferred from homology"/>
<evidence type="ECO:0000256" key="6">
    <source>
        <dbReference type="ARBA" id="ARBA00023118"/>
    </source>
</evidence>
<dbReference type="InterPro" id="IPR002729">
    <property type="entry name" value="CRISPR-assoc_Cas1"/>
</dbReference>
<keyword evidence="1 10" id="KW-0540">Nuclease</keyword>
<dbReference type="Gene3D" id="3.100.10.20">
    <property type="entry name" value="CRISPR-associated endonuclease Cas1, N-terminal domain"/>
    <property type="match status" value="1"/>
</dbReference>
<dbReference type="EMBL" id="VITN01000008">
    <property type="protein sequence ID" value="TWB19014.1"/>
    <property type="molecule type" value="Genomic_DNA"/>
</dbReference>
<dbReference type="GO" id="GO:0051607">
    <property type="term" value="P:defense response to virus"/>
    <property type="evidence" value="ECO:0007669"/>
    <property type="project" value="UniProtKB-UniRule"/>
</dbReference>
<name>A0A560FBM9_9PROT</name>
<dbReference type="Proteomes" id="UP000319859">
    <property type="component" value="Unassembled WGS sequence"/>
</dbReference>
<dbReference type="Pfam" id="PF01867">
    <property type="entry name" value="Cas_Cas1"/>
    <property type="match status" value="1"/>
</dbReference>
<evidence type="ECO:0000256" key="1">
    <source>
        <dbReference type="ARBA" id="ARBA00022722"/>
    </source>
</evidence>
<keyword evidence="2 10" id="KW-0479">Metal-binding</keyword>
<keyword evidence="6 10" id="KW-0051">Antiviral defense</keyword>
<keyword evidence="5 10" id="KW-0460">Magnesium</keyword>
<evidence type="ECO:0000256" key="3">
    <source>
        <dbReference type="ARBA" id="ARBA00022759"/>
    </source>
</evidence>
<reference evidence="11 12" key="1">
    <citation type="submission" date="2019-06" db="EMBL/GenBank/DDBJ databases">
        <title>Genomic Encyclopedia of Type Strains, Phase IV (KMG-V): Genome sequencing to study the core and pangenomes of soil and plant-associated prokaryotes.</title>
        <authorList>
            <person name="Whitman W."/>
        </authorList>
    </citation>
    <scope>NUCLEOTIDE SEQUENCE [LARGE SCALE GENOMIC DNA]</scope>
    <source>
        <strain evidence="11 12">BR 11880</strain>
    </source>
</reference>
<evidence type="ECO:0000256" key="8">
    <source>
        <dbReference type="ARBA" id="ARBA00023211"/>
    </source>
</evidence>
<comment type="cofactor">
    <cofactor evidence="10">
        <name>Mg(2+)</name>
        <dbReference type="ChEBI" id="CHEBI:18420"/>
    </cofactor>
    <cofactor evidence="10">
        <name>Mn(2+)</name>
        <dbReference type="ChEBI" id="CHEBI:29035"/>
    </cofactor>
</comment>
<keyword evidence="7 10" id="KW-0238">DNA-binding</keyword>
<accession>A0A560FBM9</accession>
<dbReference type="InterPro" id="IPR050646">
    <property type="entry name" value="Cas1"/>
</dbReference>
<dbReference type="GO" id="GO:0016787">
    <property type="term" value="F:hydrolase activity"/>
    <property type="evidence" value="ECO:0007669"/>
    <property type="project" value="UniProtKB-KW"/>
</dbReference>
<comment type="function">
    <text evidence="10">CRISPR (clustered regularly interspaced short palindromic repeat), is an adaptive immune system that provides protection against mobile genetic elements (viruses, transposable elements and conjugative plasmids). CRISPR clusters contain spacers, sequences complementary to antecedent mobile elements, and target invading nucleic acids. CRISPR clusters are transcribed and processed into CRISPR RNA (crRNA). Acts as a dsDNA endonuclease. Involved in the integration of spacer DNA into the CRISPR cassette.</text>
</comment>
<evidence type="ECO:0000313" key="11">
    <source>
        <dbReference type="EMBL" id="TWB19014.1"/>
    </source>
</evidence>
<dbReference type="NCBIfam" id="TIGR03639">
    <property type="entry name" value="cas1_NMENI"/>
    <property type="match status" value="1"/>
</dbReference>
<feature type="binding site" evidence="10">
    <location>
        <position position="156"/>
    </location>
    <ligand>
        <name>Mn(2+)</name>
        <dbReference type="ChEBI" id="CHEBI:29035"/>
    </ligand>
</feature>
<dbReference type="GO" id="GO:0004520">
    <property type="term" value="F:DNA endonuclease activity"/>
    <property type="evidence" value="ECO:0007669"/>
    <property type="project" value="InterPro"/>
</dbReference>
<dbReference type="PANTHER" id="PTHR34353">
    <property type="entry name" value="CRISPR-ASSOCIATED ENDONUCLEASE CAS1 1"/>
    <property type="match status" value="1"/>
</dbReference>
<keyword evidence="3 10" id="KW-0255">Endonuclease</keyword>
<evidence type="ECO:0000256" key="2">
    <source>
        <dbReference type="ARBA" id="ARBA00022723"/>
    </source>
</evidence>
<dbReference type="Gene3D" id="1.20.120.920">
    <property type="entry name" value="CRISPR-associated endonuclease Cas1, C-terminal domain"/>
    <property type="match status" value="1"/>
</dbReference>
<dbReference type="GO" id="GO:0043571">
    <property type="term" value="P:maintenance of CRISPR repeat elements"/>
    <property type="evidence" value="ECO:0007669"/>
    <property type="project" value="UniProtKB-UniRule"/>
</dbReference>
<dbReference type="GO" id="GO:0046872">
    <property type="term" value="F:metal ion binding"/>
    <property type="evidence" value="ECO:0007669"/>
    <property type="project" value="UniProtKB-UniRule"/>
</dbReference>
<dbReference type="InterPro" id="IPR019855">
    <property type="entry name" value="CRISPR-assoc_Cas1_NMENI"/>
</dbReference>
<feature type="binding site" evidence="10">
    <location>
        <position position="228"/>
    </location>
    <ligand>
        <name>Mn(2+)</name>
        <dbReference type="ChEBI" id="CHEBI:29035"/>
    </ligand>
</feature>
<sequence length="338" mass="35693">MAGRGPGRMPGRVVDIATDGRHLSVHRGFLVVEERGTEVGRVPLDDVEAVIASARALTFSANLVQALAERGVGLVVCGTNHQPVSVLMPVVGHHAQAGRVRDQIEAGKPLTKRLWQGLVRAKVENQGAVLAHVGAPHGAFATLARAVRSGDPDNIEAQAARRYWPLLMGADFRRDADAEGVNALLNYGYAVLRAAAARSVLAAGLHPSIGVHHANRGNPLCLVDDVMEPFRPLVDAVVVDLARRGVGQVTPEAKRDLAAVLLMDMTTARGTTPLSTCIVRLAASLALAFETGRPDLDLPLSPLPLDLVAGGPDRSQGATQGDEDGFEWVQDHVDDGAV</sequence>
<feature type="binding site" evidence="10">
    <location>
        <position position="213"/>
    </location>
    <ligand>
        <name>Mn(2+)</name>
        <dbReference type="ChEBI" id="CHEBI:29035"/>
    </ligand>
</feature>
<evidence type="ECO:0000256" key="4">
    <source>
        <dbReference type="ARBA" id="ARBA00022801"/>
    </source>
</evidence>
<evidence type="ECO:0000256" key="7">
    <source>
        <dbReference type="ARBA" id="ARBA00023125"/>
    </source>
</evidence>
<dbReference type="GO" id="GO:0003677">
    <property type="term" value="F:DNA binding"/>
    <property type="evidence" value="ECO:0007669"/>
    <property type="project" value="UniProtKB-KW"/>
</dbReference>
<dbReference type="InterPro" id="IPR042206">
    <property type="entry name" value="CRISPR-assoc_Cas1_C"/>
</dbReference>
<dbReference type="InterPro" id="IPR042211">
    <property type="entry name" value="CRISPR-assoc_Cas1_N"/>
</dbReference>
<dbReference type="PANTHER" id="PTHR34353:SF2">
    <property type="entry name" value="CRISPR-ASSOCIATED ENDONUCLEASE CAS1 1"/>
    <property type="match status" value="1"/>
</dbReference>
<protein>
    <recommendedName>
        <fullName evidence="10">CRISPR-associated endonuclease Cas1</fullName>
        <ecNumber evidence="10">3.1.-.-</ecNumber>
    </recommendedName>
</protein>
<dbReference type="AlphaFoldDB" id="A0A560FBM9"/>